<dbReference type="EMBL" id="MHKO01000036">
    <property type="protein sequence ID" value="OGY91821.1"/>
    <property type="molecule type" value="Genomic_DNA"/>
</dbReference>
<protein>
    <recommendedName>
        <fullName evidence="1">Glycosyltransferase 2-like domain-containing protein</fullName>
    </recommendedName>
</protein>
<dbReference type="STRING" id="1798553.A3H70_04930"/>
<gene>
    <name evidence="2" type="ORF">A3H70_04930</name>
</gene>
<dbReference type="PANTHER" id="PTHR48090:SF7">
    <property type="entry name" value="RFBJ PROTEIN"/>
    <property type="match status" value="1"/>
</dbReference>
<feature type="domain" description="Glycosyltransferase 2-like" evidence="1">
    <location>
        <begin position="7"/>
        <end position="172"/>
    </location>
</feature>
<evidence type="ECO:0000313" key="3">
    <source>
        <dbReference type="Proteomes" id="UP000178109"/>
    </source>
</evidence>
<comment type="caution">
    <text evidence="2">The sequence shown here is derived from an EMBL/GenBank/DDBJ whole genome shotgun (WGS) entry which is preliminary data.</text>
</comment>
<dbReference type="InterPro" id="IPR029044">
    <property type="entry name" value="Nucleotide-diphossugar_trans"/>
</dbReference>
<dbReference type="InterPro" id="IPR050256">
    <property type="entry name" value="Glycosyltransferase_2"/>
</dbReference>
<organism evidence="2 3">
    <name type="scientific">Candidatus Komeilibacteria bacterium RIFCSPLOWO2_02_FULL_48_11</name>
    <dbReference type="NCBI Taxonomy" id="1798553"/>
    <lineage>
        <taxon>Bacteria</taxon>
        <taxon>Candidatus Komeiliibacteriota</taxon>
    </lineage>
</organism>
<name>A0A1G2BRR9_9BACT</name>
<reference evidence="2 3" key="1">
    <citation type="journal article" date="2016" name="Nat. Commun.">
        <title>Thousands of microbial genomes shed light on interconnected biogeochemical processes in an aquifer system.</title>
        <authorList>
            <person name="Anantharaman K."/>
            <person name="Brown C.T."/>
            <person name="Hug L.A."/>
            <person name="Sharon I."/>
            <person name="Castelle C.J."/>
            <person name="Probst A.J."/>
            <person name="Thomas B.C."/>
            <person name="Singh A."/>
            <person name="Wilkins M.J."/>
            <person name="Karaoz U."/>
            <person name="Brodie E.L."/>
            <person name="Williams K.H."/>
            <person name="Hubbard S.S."/>
            <person name="Banfield J.F."/>
        </authorList>
    </citation>
    <scope>NUCLEOTIDE SEQUENCE [LARGE SCALE GENOMIC DNA]</scope>
</reference>
<dbReference type="Pfam" id="PF00535">
    <property type="entry name" value="Glycos_transf_2"/>
    <property type="match status" value="1"/>
</dbReference>
<evidence type="ECO:0000259" key="1">
    <source>
        <dbReference type="Pfam" id="PF00535"/>
    </source>
</evidence>
<dbReference type="PANTHER" id="PTHR48090">
    <property type="entry name" value="UNDECAPRENYL-PHOSPHATE 4-DEOXY-4-FORMAMIDO-L-ARABINOSE TRANSFERASE-RELATED"/>
    <property type="match status" value="1"/>
</dbReference>
<proteinExistence type="predicted"/>
<dbReference type="InterPro" id="IPR001173">
    <property type="entry name" value="Glyco_trans_2-like"/>
</dbReference>
<dbReference type="AlphaFoldDB" id="A0A1G2BRR9"/>
<sequence length="235" mass="26503">MSEKKLSIIIPVYNERGTIKEILKRVSSAPLPEGLEREIIVVDDGSTDGSREIIASLANECRVILQERNLGKGAAIRTGLTAATGDYVIIQDADLEYDPRDYQKLLTLALARNADAVYGSRLLGCPWGEIKTAHWLFLLGGLALTFLTNFLYRTRLTDEPTGYKLFKREVLNAIPLTCRRFEFCPEVTAKLSKRGVRIFEAPIAYAPRSKKEGKKIGLKDFWEAVWTLVKYRFSD</sequence>
<dbReference type="Gene3D" id="3.90.550.10">
    <property type="entry name" value="Spore Coat Polysaccharide Biosynthesis Protein SpsA, Chain A"/>
    <property type="match status" value="1"/>
</dbReference>
<dbReference type="SUPFAM" id="SSF53448">
    <property type="entry name" value="Nucleotide-diphospho-sugar transferases"/>
    <property type="match status" value="1"/>
</dbReference>
<evidence type="ECO:0000313" key="2">
    <source>
        <dbReference type="EMBL" id="OGY91821.1"/>
    </source>
</evidence>
<dbReference type="CDD" id="cd04179">
    <property type="entry name" value="DPM_DPG-synthase_like"/>
    <property type="match status" value="1"/>
</dbReference>
<dbReference type="Proteomes" id="UP000178109">
    <property type="component" value="Unassembled WGS sequence"/>
</dbReference>
<accession>A0A1G2BRR9</accession>